<dbReference type="RefSeq" id="WP_091471602.1">
    <property type="nucleotide sequence ID" value="NZ_FNFX01000003.1"/>
</dbReference>
<dbReference type="AlphaFoldDB" id="A0A1G9CQF6"/>
<keyword evidence="1" id="KW-0812">Transmembrane</keyword>
<reference evidence="3" key="1">
    <citation type="submission" date="2016-10" db="EMBL/GenBank/DDBJ databases">
        <authorList>
            <person name="Varghese N."/>
            <person name="Submissions S."/>
        </authorList>
    </citation>
    <scope>NUCLEOTIDE SEQUENCE [LARGE SCALE GENOMIC DNA]</scope>
    <source>
        <strain evidence="3">CBMB127</strain>
    </source>
</reference>
<dbReference type="OrthoDB" id="9776609at2"/>
<feature type="transmembrane region" description="Helical" evidence="1">
    <location>
        <begin position="146"/>
        <end position="170"/>
    </location>
</feature>
<feature type="transmembrane region" description="Helical" evidence="1">
    <location>
        <begin position="191"/>
        <end position="212"/>
    </location>
</feature>
<proteinExistence type="predicted"/>
<organism evidence="2 3">
    <name type="scientific">Methylophilus rhizosphaerae</name>
    <dbReference type="NCBI Taxonomy" id="492660"/>
    <lineage>
        <taxon>Bacteria</taxon>
        <taxon>Pseudomonadati</taxon>
        <taxon>Pseudomonadota</taxon>
        <taxon>Betaproteobacteria</taxon>
        <taxon>Nitrosomonadales</taxon>
        <taxon>Methylophilaceae</taxon>
        <taxon>Methylophilus</taxon>
    </lineage>
</organism>
<keyword evidence="1" id="KW-1133">Transmembrane helix</keyword>
<dbReference type="InterPro" id="IPR005625">
    <property type="entry name" value="PepSY-ass_TM"/>
</dbReference>
<accession>A0A1G9CQF6</accession>
<evidence type="ECO:0000256" key="1">
    <source>
        <dbReference type="SAM" id="Phobius"/>
    </source>
</evidence>
<dbReference type="PANTHER" id="PTHR34219">
    <property type="entry name" value="IRON-REGULATED INNER MEMBRANE PROTEIN-RELATED"/>
    <property type="match status" value="1"/>
</dbReference>
<dbReference type="EMBL" id="FNFX01000003">
    <property type="protein sequence ID" value="SDK53920.1"/>
    <property type="molecule type" value="Genomic_DNA"/>
</dbReference>
<dbReference type="STRING" id="492660.SAMN05192566_1577"/>
<gene>
    <name evidence="2" type="ORF">SAMN05192566_1577</name>
</gene>
<keyword evidence="1" id="KW-0472">Membrane</keyword>
<keyword evidence="3" id="KW-1185">Reference proteome</keyword>
<dbReference type="Pfam" id="PF03929">
    <property type="entry name" value="PepSY_TM"/>
    <property type="match status" value="1"/>
</dbReference>
<sequence length="368" mass="41681">MVSLRSWTIIHRWSSLLCTLFLLIICITGLPLIFSDEIQQWQDGYSEISNSKVVTAQDLDGMVNTTKQMFPREIFRWVVFSDQGHVLVTMAPSLAASPMLNHWMRFGQSKTDILENSLSNKKQRSSFMKIILHLHTDLFGGLSGELFLGFMGLLFLVAIISGGVLYRPFMRKLDFGAVRKNKGRRIRWLDLHNLLGVATIIWAVIVGTTGVINELSTPLFSLWSKTEVSSLLEPYKQKPLPSKTVSVGKVYETIQSAMPDKAIFSIIYPDPVATSAHHYMVWVKGNSPLTSRLFTPLLVDADTGFIAERANLPWYLKTLELSRPLHFGDYAGLPLKCLWLLFDLVTIVVLLSGLYLWFEKKSKSQLPR</sequence>
<evidence type="ECO:0000313" key="3">
    <source>
        <dbReference type="Proteomes" id="UP000198629"/>
    </source>
</evidence>
<feature type="transmembrane region" description="Helical" evidence="1">
    <location>
        <begin position="338"/>
        <end position="358"/>
    </location>
</feature>
<protein>
    <submittedName>
        <fullName evidence="2">Uncharacterized iron-regulated membrane protein</fullName>
    </submittedName>
</protein>
<dbReference type="PANTHER" id="PTHR34219:SF3">
    <property type="entry name" value="BLL7967 PROTEIN"/>
    <property type="match status" value="1"/>
</dbReference>
<evidence type="ECO:0000313" key="2">
    <source>
        <dbReference type="EMBL" id="SDK53920.1"/>
    </source>
</evidence>
<name>A0A1G9CQF6_9PROT</name>
<dbReference type="Proteomes" id="UP000198629">
    <property type="component" value="Unassembled WGS sequence"/>
</dbReference>